<accession>A0ABY7M2B2</accession>
<dbReference type="Pfam" id="PF03960">
    <property type="entry name" value="ArsC"/>
    <property type="match status" value="1"/>
</dbReference>
<dbReference type="PANTHER" id="PTHR30041">
    <property type="entry name" value="ARSENATE REDUCTASE"/>
    <property type="match status" value="1"/>
</dbReference>
<dbReference type="SUPFAM" id="SSF52833">
    <property type="entry name" value="Thioredoxin-like"/>
    <property type="match status" value="1"/>
</dbReference>
<evidence type="ECO:0000313" key="3">
    <source>
        <dbReference type="Proteomes" id="UP001210120"/>
    </source>
</evidence>
<dbReference type="NCBIfam" id="TIGR01617">
    <property type="entry name" value="arsC_related"/>
    <property type="match status" value="1"/>
</dbReference>
<dbReference type="PROSITE" id="PS51353">
    <property type="entry name" value="ARSC"/>
    <property type="match status" value="1"/>
</dbReference>
<dbReference type="EMBL" id="CP115156">
    <property type="protein sequence ID" value="WBL31555.1"/>
    <property type="molecule type" value="Genomic_DNA"/>
</dbReference>
<evidence type="ECO:0000256" key="1">
    <source>
        <dbReference type="PROSITE-ProRule" id="PRU01282"/>
    </source>
</evidence>
<protein>
    <submittedName>
        <fullName evidence="2">Spx/MgsR family RNA polymerase-binding regulatory protein</fullName>
    </submittedName>
</protein>
<gene>
    <name evidence="2" type="ORF">O7R10_00630</name>
</gene>
<evidence type="ECO:0000313" key="2">
    <source>
        <dbReference type="EMBL" id="WBL31555.1"/>
    </source>
</evidence>
<name>A0ABY7M2B2_9MOLU</name>
<reference evidence="2" key="1">
    <citation type="submission" date="2022-12" db="EMBL/GenBank/DDBJ databases">
        <title>Genomic Characterization of Candidatus Phytoplasma sacchari in China.</title>
        <authorList>
            <person name="Zhang R.-Y."/>
        </authorList>
    </citation>
    <scope>NUCLEOTIDE SEQUENCE [LARGE SCALE GENOMIC DNA]</scope>
    <source>
        <strain evidence="2">SCWL1</strain>
    </source>
</reference>
<dbReference type="Proteomes" id="UP001210120">
    <property type="component" value="Chromosome"/>
</dbReference>
<comment type="similarity">
    <text evidence="1">Belongs to the ArsC family.</text>
</comment>
<proteinExistence type="inferred from homology"/>
<dbReference type="Gene3D" id="3.40.30.10">
    <property type="entry name" value="Glutaredoxin"/>
    <property type="match status" value="1"/>
</dbReference>
<dbReference type="PANTHER" id="PTHR30041:SF7">
    <property type="entry name" value="GLOBAL TRANSCRIPTIONAL REGULATOR SPX"/>
    <property type="match status" value="1"/>
</dbReference>
<sequence length="149" mass="17953">MVFIYTANRCSSCQKAKKWLELHNIDYKEKNINNFKLTELDIDLILSYEEIDFTKIISTRSKIFKEQKIDLFSMKIQQVKDFILKNPSICKKPIIFNNKSIVIGYNQEDIRIFMPKNLRKYIIKNNISIKNQSYVKRIKKYFTDLRKIK</sequence>
<dbReference type="InterPro" id="IPR006504">
    <property type="entry name" value="Tscrpt_reg_Spx/MgsR"/>
</dbReference>
<dbReference type="InterPro" id="IPR036249">
    <property type="entry name" value="Thioredoxin-like_sf"/>
</dbReference>
<organism evidence="2 3">
    <name type="scientific">Candidatus Phytoplasma sacchari</name>
    <dbReference type="NCBI Taxonomy" id="2609813"/>
    <lineage>
        <taxon>Bacteria</taxon>
        <taxon>Bacillati</taxon>
        <taxon>Mycoplasmatota</taxon>
        <taxon>Mollicutes</taxon>
        <taxon>Acholeplasmatales</taxon>
        <taxon>Acholeplasmataceae</taxon>
        <taxon>Candidatus Phytoplasma</taxon>
        <taxon>16SrXI (Rice yellow dwarf group)</taxon>
    </lineage>
</organism>
<dbReference type="InterPro" id="IPR006660">
    <property type="entry name" value="Arsenate_reductase-like"/>
</dbReference>
<keyword evidence="3" id="KW-1185">Reference proteome</keyword>